<dbReference type="Proteomes" id="UP000281738">
    <property type="component" value="Unassembled WGS sequence"/>
</dbReference>
<keyword evidence="3" id="KW-0520">NAD</keyword>
<dbReference type="Gene3D" id="3.40.309.10">
    <property type="entry name" value="Aldehyde Dehydrogenase, Chain A, domain 2"/>
    <property type="match status" value="1"/>
</dbReference>
<dbReference type="InterPro" id="IPR029510">
    <property type="entry name" value="Ald_DH_CS_GLU"/>
</dbReference>
<dbReference type="InterPro" id="IPR016160">
    <property type="entry name" value="Ald_DH_CS_CYS"/>
</dbReference>
<dbReference type="InterPro" id="IPR015590">
    <property type="entry name" value="Aldehyde_DH_dom"/>
</dbReference>
<dbReference type="AlphaFoldDB" id="A0A3N2CVJ8"/>
<dbReference type="FunFam" id="3.40.309.10:FF:000003">
    <property type="entry name" value="Aldehyde dehydrogenase"/>
    <property type="match status" value="1"/>
</dbReference>
<dbReference type="FunFam" id="3.40.605.10:FF:000004">
    <property type="entry name" value="Aldehyde dehydrogenase"/>
    <property type="match status" value="1"/>
</dbReference>
<dbReference type="RefSeq" id="WP_123391143.1">
    <property type="nucleotide sequence ID" value="NZ_RKHO01000001.1"/>
</dbReference>
<evidence type="ECO:0000256" key="2">
    <source>
        <dbReference type="ARBA" id="ARBA00023002"/>
    </source>
</evidence>
<evidence type="ECO:0000313" key="10">
    <source>
        <dbReference type="Proteomes" id="UP000281738"/>
    </source>
</evidence>
<protein>
    <recommendedName>
        <fullName evidence="4">Aldehyde dehydrogenase</fullName>
    </recommendedName>
</protein>
<gene>
    <name evidence="9" type="ORF">EDD33_2445</name>
</gene>
<dbReference type="InterPro" id="IPR012394">
    <property type="entry name" value="Aldehyde_DH_NAD(P)"/>
</dbReference>
<feature type="active site" evidence="5">
    <location>
        <position position="256"/>
    </location>
</feature>
<dbReference type="InterPro" id="IPR016161">
    <property type="entry name" value="Ald_DH/histidinol_DH"/>
</dbReference>
<dbReference type="CDD" id="cd07087">
    <property type="entry name" value="ALDH_F3-13-14_CALDH-like"/>
    <property type="match status" value="1"/>
</dbReference>
<evidence type="ECO:0000256" key="6">
    <source>
        <dbReference type="PROSITE-ProRule" id="PRU10007"/>
    </source>
</evidence>
<dbReference type="Gene3D" id="3.40.605.10">
    <property type="entry name" value="Aldehyde Dehydrogenase, Chain A, domain 1"/>
    <property type="match status" value="1"/>
</dbReference>
<dbReference type="PROSITE" id="PS00070">
    <property type="entry name" value="ALDEHYDE_DEHYDR_CYS"/>
    <property type="match status" value="1"/>
</dbReference>
<evidence type="ECO:0000256" key="1">
    <source>
        <dbReference type="ARBA" id="ARBA00009986"/>
    </source>
</evidence>
<feature type="active site" evidence="5 6">
    <location>
        <position position="222"/>
    </location>
</feature>
<dbReference type="GO" id="GO:0006081">
    <property type="term" value="P:aldehyde metabolic process"/>
    <property type="evidence" value="ECO:0007669"/>
    <property type="project" value="InterPro"/>
</dbReference>
<dbReference type="SUPFAM" id="SSF53720">
    <property type="entry name" value="ALDH-like"/>
    <property type="match status" value="1"/>
</dbReference>
<comment type="caution">
    <text evidence="9">The sequence shown here is derived from an EMBL/GenBank/DDBJ whole genome shotgun (WGS) entry which is preliminary data.</text>
</comment>
<accession>A0A3N2CVJ8</accession>
<evidence type="ECO:0000256" key="4">
    <source>
        <dbReference type="PIRNR" id="PIRNR036492"/>
    </source>
</evidence>
<dbReference type="GO" id="GO:0004029">
    <property type="term" value="F:aldehyde dehydrogenase (NAD+) activity"/>
    <property type="evidence" value="ECO:0007669"/>
    <property type="project" value="TreeGrafter"/>
</dbReference>
<proteinExistence type="inferred from homology"/>
<evidence type="ECO:0000313" key="9">
    <source>
        <dbReference type="EMBL" id="ROR91575.1"/>
    </source>
</evidence>
<name>A0A3N2CVJ8_9ACTN</name>
<evidence type="ECO:0000256" key="3">
    <source>
        <dbReference type="ARBA" id="ARBA00023027"/>
    </source>
</evidence>
<dbReference type="PIRSF" id="PIRSF036492">
    <property type="entry name" value="ALDH"/>
    <property type="match status" value="1"/>
</dbReference>
<dbReference type="PROSITE" id="PS00687">
    <property type="entry name" value="ALDEHYDE_DEHYDR_GLU"/>
    <property type="match status" value="1"/>
</dbReference>
<keyword evidence="10" id="KW-1185">Reference proteome</keyword>
<feature type="domain" description="Aldehyde dehydrogenase" evidence="8">
    <location>
        <begin position="23"/>
        <end position="442"/>
    </location>
</feature>
<dbReference type="EMBL" id="RKHO01000001">
    <property type="protein sequence ID" value="ROR91575.1"/>
    <property type="molecule type" value="Genomic_DNA"/>
</dbReference>
<keyword evidence="2 4" id="KW-0560">Oxidoreductase</keyword>
<evidence type="ECO:0000259" key="8">
    <source>
        <dbReference type="Pfam" id="PF00171"/>
    </source>
</evidence>
<dbReference type="GO" id="GO:0005737">
    <property type="term" value="C:cytoplasm"/>
    <property type="evidence" value="ECO:0007669"/>
    <property type="project" value="TreeGrafter"/>
</dbReference>
<evidence type="ECO:0000256" key="5">
    <source>
        <dbReference type="PIRSR" id="PIRSR036492-1"/>
    </source>
</evidence>
<organism evidence="9 10">
    <name type="scientific">Nocardioides aurantiacus</name>
    <dbReference type="NCBI Taxonomy" id="86796"/>
    <lineage>
        <taxon>Bacteria</taxon>
        <taxon>Bacillati</taxon>
        <taxon>Actinomycetota</taxon>
        <taxon>Actinomycetes</taxon>
        <taxon>Propionibacteriales</taxon>
        <taxon>Nocardioidaceae</taxon>
        <taxon>Nocardioides</taxon>
    </lineage>
</organism>
<dbReference type="PANTHER" id="PTHR43570">
    <property type="entry name" value="ALDEHYDE DEHYDROGENASE"/>
    <property type="match status" value="1"/>
</dbReference>
<dbReference type="Pfam" id="PF00171">
    <property type="entry name" value="Aldedh"/>
    <property type="match status" value="1"/>
</dbReference>
<dbReference type="OrthoDB" id="6882680at2"/>
<dbReference type="InterPro" id="IPR016162">
    <property type="entry name" value="Ald_DH_N"/>
</dbReference>
<reference evidence="9 10" key="1">
    <citation type="submission" date="2018-11" db="EMBL/GenBank/DDBJ databases">
        <title>Sequencing the genomes of 1000 actinobacteria strains.</title>
        <authorList>
            <person name="Klenk H.-P."/>
        </authorList>
    </citation>
    <scope>NUCLEOTIDE SEQUENCE [LARGE SCALE GENOMIC DNA]</scope>
    <source>
        <strain evidence="9 10">DSM 12652</strain>
    </source>
</reference>
<comment type="similarity">
    <text evidence="1 4 7">Belongs to the aldehyde dehydrogenase family.</text>
</comment>
<sequence length="471" mass="51070">MTTLDTPPADVTREAPELLVPRLRAAYTSGRTRSLAWRHEQLAGLKRMLVEREAEFTAALVEDLGRPPFEAWAADLRASVREVEDLQKNLESWTAPRKQKVPALFKPATASVVVEPLGVALVIGPWNYPVQLLACPLAAALAAGNAVVLKPSEVAAATSRAFARWVPDYLDPAAVAVVEGGVPETTALLEQRFDHVFYTGNGTVGRIVAQAAAKHLTPVTLELGGKSPVIVAADANLQLAASRVAFSRFLNSGQTCVASDHVYVHRDVEQAFLDVLAAEIRKRYGADPRTSADFGRMVNRRHTERVKALLDGGGHEVVVGGEVDLEERYVAPTVVRTTDVDSPLMREEIFGPVLPVLTFTDLDEVCATISAGDKPLALYLFTGSDAVVEQVLSTTSSGGVCVNDALTHLLVSSLPFGGVGESGYGSYHGRWGVDTFSHHKAVYRRPSWHRDLPLLNPPYGRFKQKAARRLF</sequence>
<dbReference type="InterPro" id="IPR016163">
    <property type="entry name" value="Ald_DH_C"/>
</dbReference>
<dbReference type="PANTHER" id="PTHR43570:SF16">
    <property type="entry name" value="ALDEHYDE DEHYDROGENASE TYPE III, ISOFORM Q"/>
    <property type="match status" value="1"/>
</dbReference>
<evidence type="ECO:0000256" key="7">
    <source>
        <dbReference type="RuleBase" id="RU003345"/>
    </source>
</evidence>